<dbReference type="Proteomes" id="UP001431313">
    <property type="component" value="Unassembled WGS sequence"/>
</dbReference>
<proteinExistence type="predicted"/>
<evidence type="ECO:0000313" key="1">
    <source>
        <dbReference type="EMBL" id="MCS0637543.1"/>
    </source>
</evidence>
<sequence>MLVLDKGGNGSQLAFAETRFGARRHRVHIRGVRQLQGRVEDTSGVNIVTGVCLFSTGSLRAWGPRGRPVNLLENKAAHIADRVDEFTVEDDLSLYEYESLVQHVAVTADLVAALPGSVPVTITIDIPRVQYYLYLNDRLLKRLVSPELAQRWYEEVDTRHARVTALFHTRLSAALAGVGRPDVRVRQAAGLEPLAGPLRSAVRHGGVPDHEELLNQLLATGDPVWPLADKLAQPDNHRELVRTSYVVEYLRAVGLPDTDVPGPVAVAIDTYFEMPILKRARQLIDALGGSASARPIVGLYPVEGLLRLDDAGVPGKPYACDRGRYAATDTDAHTRTDLFSVVDALHA</sequence>
<organism evidence="1 2">
    <name type="scientific">Streptomyces pyxinae</name>
    <dbReference type="NCBI Taxonomy" id="2970734"/>
    <lineage>
        <taxon>Bacteria</taxon>
        <taxon>Bacillati</taxon>
        <taxon>Actinomycetota</taxon>
        <taxon>Actinomycetes</taxon>
        <taxon>Kitasatosporales</taxon>
        <taxon>Streptomycetaceae</taxon>
        <taxon>Streptomyces</taxon>
    </lineage>
</organism>
<gene>
    <name evidence="1" type="ORF">NX801_18100</name>
</gene>
<name>A0ABT2CJE8_9ACTN</name>
<reference evidence="1" key="1">
    <citation type="submission" date="2022-08" db="EMBL/GenBank/DDBJ databases">
        <authorList>
            <person name="Somphong A."/>
            <person name="Phongsopitanun W."/>
        </authorList>
    </citation>
    <scope>NUCLEOTIDE SEQUENCE</scope>
    <source>
        <strain evidence="1">LP05-1</strain>
    </source>
</reference>
<dbReference type="RefSeq" id="WP_258788791.1">
    <property type="nucleotide sequence ID" value="NZ_JANUGQ010000014.1"/>
</dbReference>
<keyword evidence="2" id="KW-1185">Reference proteome</keyword>
<evidence type="ECO:0000313" key="2">
    <source>
        <dbReference type="Proteomes" id="UP001431313"/>
    </source>
</evidence>
<accession>A0ABT2CJE8</accession>
<dbReference type="EMBL" id="JANUGQ010000014">
    <property type="protein sequence ID" value="MCS0637543.1"/>
    <property type="molecule type" value="Genomic_DNA"/>
</dbReference>
<protein>
    <submittedName>
        <fullName evidence="1">Uncharacterized protein</fullName>
    </submittedName>
</protein>
<comment type="caution">
    <text evidence="1">The sequence shown here is derived from an EMBL/GenBank/DDBJ whole genome shotgun (WGS) entry which is preliminary data.</text>
</comment>